<evidence type="ECO:0000313" key="3">
    <source>
        <dbReference type="Proteomes" id="UP000186817"/>
    </source>
</evidence>
<reference evidence="2 3" key="1">
    <citation type="submission" date="2016-02" db="EMBL/GenBank/DDBJ databases">
        <title>Genome analysis of coral dinoflagellate symbionts highlights evolutionary adaptations to a symbiotic lifestyle.</title>
        <authorList>
            <person name="Aranda M."/>
            <person name="Li Y."/>
            <person name="Liew Y.J."/>
            <person name="Baumgarten S."/>
            <person name="Simakov O."/>
            <person name="Wilson M."/>
            <person name="Piel J."/>
            <person name="Ashoor H."/>
            <person name="Bougouffa S."/>
            <person name="Bajic V.B."/>
            <person name="Ryu T."/>
            <person name="Ravasi T."/>
            <person name="Bayer T."/>
            <person name="Micklem G."/>
            <person name="Kim H."/>
            <person name="Bhak J."/>
            <person name="Lajeunesse T.C."/>
            <person name="Voolstra C.R."/>
        </authorList>
    </citation>
    <scope>NUCLEOTIDE SEQUENCE [LARGE SCALE GENOMIC DNA]</scope>
    <source>
        <strain evidence="2 3">CCMP2467</strain>
    </source>
</reference>
<comment type="caution">
    <text evidence="2">The sequence shown here is derived from an EMBL/GenBank/DDBJ whole genome shotgun (WGS) entry which is preliminary data.</text>
</comment>
<proteinExistence type="predicted"/>
<protein>
    <submittedName>
        <fullName evidence="2">Uncharacterized protein</fullName>
    </submittedName>
</protein>
<sequence length="292" mass="32548">MGLGWSFRDLLFALGTAIPIGYVAFPENEVVLLPPMTYAPCLHCKGFQWFGELDLFGRGTQSAVARKRSKASKSMQSRGGPAPQLIVFHIHGVPVTRQHEAIVIVFGWNEDSDREDGDLGMELKVKHKQGLLGARYKLEQLPLDEAEKIFILADSSSSSDEAAVIMPQVLGKRAEHNCWKSGLIDYINSNRLSCQVLAQVLRSAPFSQSYSSATQRGIIYGTRSHSFGILTICIRHLADYVFDQGDEDDDEGKQINFNEVLAAVLFKKLCYLRSAEELEKKELDTGQPIQRV</sequence>
<feature type="signal peptide" evidence="1">
    <location>
        <begin position="1"/>
        <end position="17"/>
    </location>
</feature>
<dbReference type="EMBL" id="LSRX01000121">
    <property type="protein sequence ID" value="OLQ08272.1"/>
    <property type="molecule type" value="Genomic_DNA"/>
</dbReference>
<gene>
    <name evidence="2" type="ORF">AK812_SmicGene8258</name>
</gene>
<dbReference type="Proteomes" id="UP000186817">
    <property type="component" value="Unassembled WGS sequence"/>
</dbReference>
<name>A0A1Q9ELG2_SYMMI</name>
<keyword evidence="1" id="KW-0732">Signal</keyword>
<dbReference type="AlphaFoldDB" id="A0A1Q9ELG2"/>
<evidence type="ECO:0000256" key="1">
    <source>
        <dbReference type="SAM" id="SignalP"/>
    </source>
</evidence>
<dbReference type="OrthoDB" id="448186at2759"/>
<evidence type="ECO:0000313" key="2">
    <source>
        <dbReference type="EMBL" id="OLQ08272.1"/>
    </source>
</evidence>
<organism evidence="2 3">
    <name type="scientific">Symbiodinium microadriaticum</name>
    <name type="common">Dinoflagellate</name>
    <name type="synonym">Zooxanthella microadriatica</name>
    <dbReference type="NCBI Taxonomy" id="2951"/>
    <lineage>
        <taxon>Eukaryota</taxon>
        <taxon>Sar</taxon>
        <taxon>Alveolata</taxon>
        <taxon>Dinophyceae</taxon>
        <taxon>Suessiales</taxon>
        <taxon>Symbiodiniaceae</taxon>
        <taxon>Symbiodinium</taxon>
    </lineage>
</organism>
<keyword evidence="3" id="KW-1185">Reference proteome</keyword>
<accession>A0A1Q9ELG2</accession>
<feature type="chain" id="PRO_5012864548" evidence="1">
    <location>
        <begin position="18"/>
        <end position="292"/>
    </location>
</feature>